<dbReference type="PROSITE" id="PS00171">
    <property type="entry name" value="TIM_1"/>
    <property type="match status" value="1"/>
</dbReference>
<comment type="pathway">
    <text evidence="7 8">Carbohydrate degradation; glycolysis; D-glyceraldehyde 3-phosphate from glycerone phosphate: step 1/1.</text>
</comment>
<organism evidence="9 10">
    <name type="scientific">Tepidiphilus baoligensis</name>
    <dbReference type="NCBI Taxonomy" id="2698687"/>
    <lineage>
        <taxon>Bacteria</taxon>
        <taxon>Pseudomonadati</taxon>
        <taxon>Pseudomonadota</taxon>
        <taxon>Hydrogenophilia</taxon>
        <taxon>Hydrogenophilales</taxon>
        <taxon>Hydrogenophilaceae</taxon>
        <taxon>Tepidiphilus</taxon>
    </lineage>
</organism>
<comment type="similarity">
    <text evidence="2 7 8">Belongs to the triosephosphate isomerase family.</text>
</comment>
<dbReference type="PROSITE" id="PS51440">
    <property type="entry name" value="TIM_2"/>
    <property type="match status" value="1"/>
</dbReference>
<proteinExistence type="inferred from homology"/>
<evidence type="ECO:0000256" key="2">
    <source>
        <dbReference type="ARBA" id="ARBA00007422"/>
    </source>
</evidence>
<keyword evidence="3 7" id="KW-0312">Gluconeogenesis</keyword>
<sequence length="253" mass="26659">MKKIVLGNWKSVGDTASNVVLLTALAQHAPAAGVELGVCVPYPYLPQAKAILEGTEIGWGAQNVSPFGAGAYTGEVHAGMLAEFGCRYALVGHSERRQYFGETDELIAGKIDRLLAANVRPVVCVGETLAERESGAWREMLEGQVRALVTRLGVDKCARAWFAYEPVWAIGTGRSAEPRDIAEAHAFLRRQLVALGVPQRDLVLLYGGSVKADNAQSIFAVPGCDGVLVGAASRVVGEFAAIAAAAARAVQGS</sequence>
<dbReference type="RefSeq" id="WP_142805031.1">
    <property type="nucleotide sequence ID" value="NZ_JAAAUB010000014.1"/>
</dbReference>
<comment type="pathway">
    <text evidence="7 8">Carbohydrate biosynthesis; gluconeogenesis.</text>
</comment>
<dbReference type="EMBL" id="JAAAUB010000014">
    <property type="protein sequence ID" value="NMH17278.1"/>
    <property type="molecule type" value="Genomic_DNA"/>
</dbReference>
<dbReference type="GO" id="GO:0004807">
    <property type="term" value="F:triose-phosphate isomerase activity"/>
    <property type="evidence" value="ECO:0007669"/>
    <property type="project" value="UniProtKB-EC"/>
</dbReference>
<comment type="function">
    <text evidence="7">Involved in the gluconeogenesis. Catalyzes stereospecifically the conversion of dihydroxyacetone phosphate (DHAP) to D-glyceraldehyde-3-phosphate (G3P).</text>
</comment>
<comment type="subunit">
    <text evidence="7 8">Homodimer.</text>
</comment>
<dbReference type="Gene3D" id="3.20.20.70">
    <property type="entry name" value="Aldolase class I"/>
    <property type="match status" value="1"/>
</dbReference>
<evidence type="ECO:0000313" key="10">
    <source>
        <dbReference type="Proteomes" id="UP000669605"/>
    </source>
</evidence>
<dbReference type="InterPro" id="IPR022896">
    <property type="entry name" value="TrioseP_Isoase_bac/euk"/>
</dbReference>
<name>A0ABX1QQM7_9PROT</name>
<dbReference type="InterPro" id="IPR013785">
    <property type="entry name" value="Aldolase_TIM"/>
</dbReference>
<reference evidence="9 10" key="1">
    <citation type="journal article" date="2020" name="Curr. Microbiol.">
        <title>Tepidiphilus baoligensis sp. nov., a Novel Bacterium of the Family Hydrogenophilaceae Isolated from an Oil Reservoir.</title>
        <authorList>
            <person name="Zhang X."/>
            <person name="Wang G."/>
            <person name="Ma X."/>
            <person name="Yu J."/>
            <person name="You J."/>
            <person name="Xue Y."/>
            <person name="Ma Y."/>
        </authorList>
    </citation>
    <scope>NUCLEOTIDE SEQUENCE [LARGE SCALE GENOMIC DNA]</scope>
    <source>
        <strain evidence="9 10">B18-69</strain>
    </source>
</reference>
<dbReference type="NCBIfam" id="TIGR00419">
    <property type="entry name" value="tim"/>
    <property type="match status" value="1"/>
</dbReference>
<gene>
    <name evidence="7" type="primary">tpiA</name>
    <name evidence="9" type="ORF">GV368_09250</name>
</gene>
<evidence type="ECO:0000256" key="3">
    <source>
        <dbReference type="ARBA" id="ARBA00022432"/>
    </source>
</evidence>
<comment type="caution">
    <text evidence="7">Lacks conserved residue(s) required for the propagation of feature annotation.</text>
</comment>
<dbReference type="SUPFAM" id="SSF51351">
    <property type="entry name" value="Triosephosphate isomerase (TIM)"/>
    <property type="match status" value="1"/>
</dbReference>
<accession>A0ABX1QQM7</accession>
<comment type="caution">
    <text evidence="9">The sequence shown here is derived from an EMBL/GenBank/DDBJ whole genome shotgun (WGS) entry which is preliminary data.</text>
</comment>
<comment type="pathway">
    <text evidence="1">Carbohydrate metabolism; erythritol degradation.</text>
</comment>
<feature type="active site" description="Electrophile" evidence="7">
    <location>
        <position position="93"/>
    </location>
</feature>
<dbReference type="PANTHER" id="PTHR21139:SF42">
    <property type="entry name" value="TRIOSEPHOSPHATE ISOMERASE"/>
    <property type="match status" value="1"/>
</dbReference>
<evidence type="ECO:0000256" key="5">
    <source>
        <dbReference type="ARBA" id="ARBA00023152"/>
    </source>
</evidence>
<dbReference type="HAMAP" id="MF_00147_B">
    <property type="entry name" value="TIM_B"/>
    <property type="match status" value="1"/>
</dbReference>
<keyword evidence="6 7" id="KW-0413">Isomerase</keyword>
<feature type="active site" description="Proton acceptor" evidence="7">
    <location>
        <position position="165"/>
    </location>
</feature>
<evidence type="ECO:0000313" key="9">
    <source>
        <dbReference type="EMBL" id="NMH17278.1"/>
    </source>
</evidence>
<keyword evidence="5 7" id="KW-0324">Glycolysis</keyword>
<evidence type="ECO:0000256" key="1">
    <source>
        <dbReference type="ARBA" id="ARBA00004939"/>
    </source>
</evidence>
<feature type="binding site" evidence="7">
    <location>
        <position position="171"/>
    </location>
    <ligand>
        <name>substrate</name>
    </ligand>
</feature>
<dbReference type="Proteomes" id="UP000669605">
    <property type="component" value="Unassembled WGS sequence"/>
</dbReference>
<keyword evidence="10" id="KW-1185">Reference proteome</keyword>
<evidence type="ECO:0000256" key="4">
    <source>
        <dbReference type="ARBA" id="ARBA00022490"/>
    </source>
</evidence>
<keyword evidence="4 7" id="KW-0963">Cytoplasm</keyword>
<comment type="catalytic activity">
    <reaction evidence="7 8">
        <text>D-glyceraldehyde 3-phosphate = dihydroxyacetone phosphate</text>
        <dbReference type="Rhea" id="RHEA:18585"/>
        <dbReference type="ChEBI" id="CHEBI:57642"/>
        <dbReference type="ChEBI" id="CHEBI:59776"/>
        <dbReference type="EC" id="5.3.1.1"/>
    </reaction>
</comment>
<dbReference type="CDD" id="cd00311">
    <property type="entry name" value="TIM"/>
    <property type="match status" value="1"/>
</dbReference>
<dbReference type="PANTHER" id="PTHR21139">
    <property type="entry name" value="TRIOSEPHOSPHATE ISOMERASE"/>
    <property type="match status" value="1"/>
</dbReference>
<dbReference type="InterPro" id="IPR020861">
    <property type="entry name" value="Triosephosphate_isomerase_AS"/>
</dbReference>
<evidence type="ECO:0000256" key="6">
    <source>
        <dbReference type="ARBA" id="ARBA00023235"/>
    </source>
</evidence>
<protein>
    <recommendedName>
        <fullName evidence="7 8">Triosephosphate isomerase</fullName>
        <shortName evidence="7">TIM</shortName>
        <shortName evidence="7">TPI</shortName>
        <ecNumber evidence="7 8">5.3.1.1</ecNumber>
    </recommendedName>
    <alternativeName>
        <fullName evidence="7">Triose-phosphate isomerase</fullName>
    </alternativeName>
</protein>
<evidence type="ECO:0000256" key="8">
    <source>
        <dbReference type="RuleBase" id="RU363013"/>
    </source>
</evidence>
<dbReference type="EC" id="5.3.1.1" evidence="7 8"/>
<dbReference type="InterPro" id="IPR035990">
    <property type="entry name" value="TIM_sf"/>
</dbReference>
<evidence type="ECO:0000256" key="7">
    <source>
        <dbReference type="HAMAP-Rule" id="MF_00147"/>
    </source>
</evidence>
<feature type="binding site" evidence="7">
    <location>
        <position position="209"/>
    </location>
    <ligand>
        <name>substrate</name>
    </ligand>
</feature>
<comment type="subcellular location">
    <subcellularLocation>
        <location evidence="7 8">Cytoplasm</location>
    </subcellularLocation>
</comment>
<dbReference type="InterPro" id="IPR000652">
    <property type="entry name" value="Triosephosphate_isomerase"/>
</dbReference>
<dbReference type="Pfam" id="PF00121">
    <property type="entry name" value="TIM"/>
    <property type="match status" value="1"/>
</dbReference>
<feature type="binding site" evidence="7">
    <location>
        <begin position="8"/>
        <end position="10"/>
    </location>
    <ligand>
        <name>substrate</name>
    </ligand>
</feature>